<feature type="domain" description="Xylanolytic transcriptional activator regulatory" evidence="6">
    <location>
        <begin position="159"/>
        <end position="377"/>
    </location>
</feature>
<dbReference type="GO" id="GO:0008270">
    <property type="term" value="F:zinc ion binding"/>
    <property type="evidence" value="ECO:0007669"/>
    <property type="project" value="InterPro"/>
</dbReference>
<evidence type="ECO:0000256" key="1">
    <source>
        <dbReference type="ARBA" id="ARBA00004123"/>
    </source>
</evidence>
<dbReference type="AlphaFoldDB" id="A0A0F7ZXU0"/>
<dbReference type="InterPro" id="IPR007219">
    <property type="entry name" value="XnlR_reg_dom"/>
</dbReference>
<dbReference type="GO" id="GO:0003700">
    <property type="term" value="F:DNA-binding transcription factor activity"/>
    <property type="evidence" value="ECO:0007669"/>
    <property type="project" value="InterPro"/>
</dbReference>
<feature type="compositionally biased region" description="Basic and acidic residues" evidence="5">
    <location>
        <begin position="112"/>
        <end position="131"/>
    </location>
</feature>
<dbReference type="GO" id="GO:0003677">
    <property type="term" value="F:DNA binding"/>
    <property type="evidence" value="ECO:0007669"/>
    <property type="project" value="UniProtKB-KW"/>
</dbReference>
<reference evidence="7 8" key="1">
    <citation type="journal article" date="2014" name="Genome Biol. Evol.">
        <title>Comparative genomics and transcriptomics analyses reveal divergent lifestyle features of nematode endoparasitic fungus Hirsutella minnesotensis.</title>
        <authorList>
            <person name="Lai Y."/>
            <person name="Liu K."/>
            <person name="Zhang X."/>
            <person name="Zhang X."/>
            <person name="Li K."/>
            <person name="Wang N."/>
            <person name="Shu C."/>
            <person name="Wu Y."/>
            <person name="Wang C."/>
            <person name="Bushley K.E."/>
            <person name="Xiang M."/>
            <person name="Liu X."/>
        </authorList>
    </citation>
    <scope>NUCLEOTIDE SEQUENCE [LARGE SCALE GENOMIC DNA]</scope>
    <source>
        <strain evidence="7 8">3608</strain>
    </source>
</reference>
<feature type="region of interest" description="Disordered" evidence="5">
    <location>
        <begin position="112"/>
        <end position="145"/>
    </location>
</feature>
<dbReference type="PANTHER" id="PTHR46910:SF3">
    <property type="entry name" value="HALOTOLERANCE PROTEIN 9-RELATED"/>
    <property type="match status" value="1"/>
</dbReference>
<dbReference type="InterPro" id="IPR050987">
    <property type="entry name" value="AtrR-like"/>
</dbReference>
<evidence type="ECO:0000313" key="8">
    <source>
        <dbReference type="Proteomes" id="UP000054481"/>
    </source>
</evidence>
<keyword evidence="2" id="KW-0479">Metal-binding</keyword>
<protein>
    <recommendedName>
        <fullName evidence="6">Xylanolytic transcriptional activator regulatory domain-containing protein</fullName>
    </recommendedName>
</protein>
<organism evidence="7 8">
    <name type="scientific">Hirsutella minnesotensis 3608</name>
    <dbReference type="NCBI Taxonomy" id="1043627"/>
    <lineage>
        <taxon>Eukaryota</taxon>
        <taxon>Fungi</taxon>
        <taxon>Dikarya</taxon>
        <taxon>Ascomycota</taxon>
        <taxon>Pezizomycotina</taxon>
        <taxon>Sordariomycetes</taxon>
        <taxon>Hypocreomycetidae</taxon>
        <taxon>Hypocreales</taxon>
        <taxon>Ophiocordycipitaceae</taxon>
        <taxon>Hirsutella</taxon>
    </lineage>
</organism>
<evidence type="ECO:0000313" key="7">
    <source>
        <dbReference type="EMBL" id="KJZ71307.1"/>
    </source>
</evidence>
<evidence type="ECO:0000256" key="4">
    <source>
        <dbReference type="ARBA" id="ARBA00023242"/>
    </source>
</evidence>
<dbReference type="PANTHER" id="PTHR46910">
    <property type="entry name" value="TRANSCRIPTION FACTOR PDR1"/>
    <property type="match status" value="1"/>
</dbReference>
<keyword evidence="3" id="KW-0238">DNA-binding</keyword>
<evidence type="ECO:0000256" key="5">
    <source>
        <dbReference type="SAM" id="MobiDB-lite"/>
    </source>
</evidence>
<dbReference type="OrthoDB" id="3364175at2759"/>
<gene>
    <name evidence="7" type="ORF">HIM_09317</name>
</gene>
<dbReference type="GO" id="GO:0006351">
    <property type="term" value="P:DNA-templated transcription"/>
    <property type="evidence" value="ECO:0007669"/>
    <property type="project" value="InterPro"/>
</dbReference>
<name>A0A0F7ZXU0_9HYPO</name>
<proteinExistence type="predicted"/>
<evidence type="ECO:0000259" key="6">
    <source>
        <dbReference type="Pfam" id="PF04082"/>
    </source>
</evidence>
<feature type="region of interest" description="Disordered" evidence="5">
    <location>
        <begin position="26"/>
        <end position="63"/>
    </location>
</feature>
<comment type="subcellular location">
    <subcellularLocation>
        <location evidence="1">Nucleus</location>
    </subcellularLocation>
</comment>
<accession>A0A0F7ZXU0</accession>
<dbReference type="Proteomes" id="UP000054481">
    <property type="component" value="Unassembled WGS sequence"/>
</dbReference>
<evidence type="ECO:0000256" key="3">
    <source>
        <dbReference type="ARBA" id="ARBA00023125"/>
    </source>
</evidence>
<evidence type="ECO:0000256" key="2">
    <source>
        <dbReference type="ARBA" id="ARBA00022723"/>
    </source>
</evidence>
<dbReference type="Pfam" id="PF04082">
    <property type="entry name" value="Fungal_trans"/>
    <property type="match status" value="1"/>
</dbReference>
<keyword evidence="4" id="KW-0539">Nucleus</keyword>
<dbReference type="CDD" id="cd12148">
    <property type="entry name" value="fungal_TF_MHR"/>
    <property type="match status" value="1"/>
</dbReference>
<sequence length="647" mass="71767">MERQDERRANLVLVSRVRELEARLAALSPGGSDASRVSTQDGAAPSLGSQSDAASRETSRAAESSADAIATGLFDQPPAVDIGYFGSSSNHAFFWSLSSSIERMSCRTNRRQCEPLTRHGPTAEDQARHPESLPGRTASHLDDGEFPGSDAANGWTRRFFATVGAVFPYVDESLVLHDVECIQAQRKGWLPVKPSTQALLSIIFAYALHTMQDGSPEPYYRQTLRLLDDKAISLPTTETLQALLLLASFQQNTQRSMESWAPHYVAVRVAYQLGVHAPASYDSLGPWETQLRSRLWCAVVNQDRRVYYRSIACLARPCLIPPQHVRMEISDLMRPLQSSAALHTDQKLLFFHHLYSIHEILGEIVDLIYSSNINTSYRPSLTDLVTKTICLSTKLEYVITANADFSTWMPADFDAERYTVLLSIFYCRAMMLLHGSLLMTVLEQVTGSDAFVGVLVDTALSMLRSYLRALSEWLRLIDGLLGHQPSFLKCNAAWWTSNYMMLSTCIHIFAFWLLSKNLDSSPILGMPSNDIEALLKRGLETLKRLGGSSIMSRKAHRCLHRYLQFLNAHHEDGGFETEHSLRRPVGSIAPGGSGVLADIRVGNDAGADSLSSCIDDVFGRLSQDDLMSSGFLGFDQPISDFDAVGFI</sequence>
<dbReference type="GO" id="GO:0005634">
    <property type="term" value="C:nucleus"/>
    <property type="evidence" value="ECO:0007669"/>
    <property type="project" value="UniProtKB-SubCell"/>
</dbReference>
<keyword evidence="8" id="KW-1185">Reference proteome</keyword>
<dbReference type="EMBL" id="KQ030580">
    <property type="protein sequence ID" value="KJZ71307.1"/>
    <property type="molecule type" value="Genomic_DNA"/>
</dbReference>